<dbReference type="InterPro" id="IPR029016">
    <property type="entry name" value="GAF-like_dom_sf"/>
</dbReference>
<feature type="domain" description="ANTAR" evidence="3">
    <location>
        <begin position="172"/>
        <end position="233"/>
    </location>
</feature>
<keyword evidence="2" id="KW-0804">Transcription</keyword>
<dbReference type="AlphaFoldDB" id="A0A0L0JLH4"/>
<dbReference type="InterPro" id="IPR012074">
    <property type="entry name" value="GAF_ANTAR"/>
</dbReference>
<evidence type="ECO:0000313" key="5">
    <source>
        <dbReference type="Proteomes" id="UP000037151"/>
    </source>
</evidence>
<name>A0A0L0JLH4_9ACTN</name>
<dbReference type="InterPro" id="IPR005561">
    <property type="entry name" value="ANTAR"/>
</dbReference>
<sequence length="251" mass="26752">MMTSDQRLADAFVALASSTADDSAGVPGPLSVLAHRAPVLLGTCAAAVVFAPKGYDAVRVAGSNPQVSRLEREAVGWQEGPGHDCHQAGAGTWTQMALDSRPTRQRWPHYTPQALRLGHTHVAALPLRENSETIGAFVLLSDARHALPPAALVLGRSLADFTAVLLERAREADRSRTLTAQLEQALTSRVVIEQAKGVLSTLRGVSLDEAFGLLRKHARSGQRPLKDVAREVVEGHADPELTDPAVVRHGG</sequence>
<dbReference type="EMBL" id="JPPY01000213">
    <property type="protein sequence ID" value="KND26264.1"/>
    <property type="molecule type" value="Genomic_DNA"/>
</dbReference>
<dbReference type="Proteomes" id="UP000037151">
    <property type="component" value="Unassembled WGS sequence"/>
</dbReference>
<dbReference type="Pfam" id="PF03861">
    <property type="entry name" value="ANTAR"/>
    <property type="match status" value="1"/>
</dbReference>
<dbReference type="SUPFAM" id="SSF52172">
    <property type="entry name" value="CheY-like"/>
    <property type="match status" value="1"/>
</dbReference>
<comment type="caution">
    <text evidence="4">The sequence shown here is derived from an EMBL/GenBank/DDBJ whole genome shotgun (WGS) entry which is preliminary data.</text>
</comment>
<dbReference type="Gene3D" id="1.10.10.10">
    <property type="entry name" value="Winged helix-like DNA-binding domain superfamily/Winged helix DNA-binding domain"/>
    <property type="match status" value="1"/>
</dbReference>
<evidence type="ECO:0000256" key="1">
    <source>
        <dbReference type="ARBA" id="ARBA00023015"/>
    </source>
</evidence>
<dbReference type="PROSITE" id="PS50921">
    <property type="entry name" value="ANTAR"/>
    <property type="match status" value="1"/>
</dbReference>
<organism evidence="4 5">
    <name type="scientific">Streptomyces acidiscabies</name>
    <dbReference type="NCBI Taxonomy" id="42234"/>
    <lineage>
        <taxon>Bacteria</taxon>
        <taxon>Bacillati</taxon>
        <taxon>Actinomycetota</taxon>
        <taxon>Actinomycetes</taxon>
        <taxon>Kitasatosporales</taxon>
        <taxon>Streptomycetaceae</taxon>
        <taxon>Streptomyces</taxon>
    </lineage>
</organism>
<dbReference type="GO" id="GO:0003723">
    <property type="term" value="F:RNA binding"/>
    <property type="evidence" value="ECO:0007669"/>
    <property type="project" value="InterPro"/>
</dbReference>
<evidence type="ECO:0000256" key="2">
    <source>
        <dbReference type="ARBA" id="ARBA00023163"/>
    </source>
</evidence>
<accession>A0A0L0JLH4</accession>
<evidence type="ECO:0000313" key="4">
    <source>
        <dbReference type="EMBL" id="KND26264.1"/>
    </source>
</evidence>
<dbReference type="SUPFAM" id="SSF55781">
    <property type="entry name" value="GAF domain-like"/>
    <property type="match status" value="1"/>
</dbReference>
<dbReference type="InterPro" id="IPR036388">
    <property type="entry name" value="WH-like_DNA-bd_sf"/>
</dbReference>
<gene>
    <name evidence="4" type="ORF">IQ63_37515</name>
</gene>
<dbReference type="Gene3D" id="3.30.450.40">
    <property type="match status" value="1"/>
</dbReference>
<dbReference type="PIRSF" id="PIRSF036625">
    <property type="entry name" value="GAF_ANTAR"/>
    <property type="match status" value="1"/>
</dbReference>
<proteinExistence type="predicted"/>
<reference evidence="5" key="1">
    <citation type="submission" date="2014-07" db="EMBL/GenBank/DDBJ databases">
        <title>Genome sequencing of plant-pathogenic Streptomyces species.</title>
        <authorList>
            <person name="Harrison J."/>
            <person name="Sapp M."/>
            <person name="Thwaites R."/>
            <person name="Studholme D.J."/>
        </authorList>
    </citation>
    <scope>NUCLEOTIDE SEQUENCE [LARGE SCALE GENOMIC DNA]</scope>
    <source>
        <strain evidence="5">NCPPB 4445</strain>
    </source>
</reference>
<dbReference type="InterPro" id="IPR011006">
    <property type="entry name" value="CheY-like_superfamily"/>
</dbReference>
<dbReference type="PATRIC" id="fig|42234.21.peg.7723"/>
<dbReference type="RefSeq" id="WP_050374598.1">
    <property type="nucleotide sequence ID" value="NZ_KQ257834.1"/>
</dbReference>
<dbReference type="OrthoDB" id="3683444at2"/>
<keyword evidence="1" id="KW-0805">Transcription regulation</keyword>
<evidence type="ECO:0000259" key="3">
    <source>
        <dbReference type="PROSITE" id="PS50921"/>
    </source>
</evidence>
<protein>
    <submittedName>
        <fullName evidence="4">RNA-binding protein</fullName>
    </submittedName>
</protein>
<dbReference type="SMART" id="SM01012">
    <property type="entry name" value="ANTAR"/>
    <property type="match status" value="1"/>
</dbReference>